<reference evidence="5 6" key="1">
    <citation type="submission" date="2018-09" db="EMBL/GenBank/DDBJ databases">
        <title>Isolation, diversity and antifungal activity of actinobacteria from wheat.</title>
        <authorList>
            <person name="Han C."/>
        </authorList>
    </citation>
    <scope>NUCLEOTIDE SEQUENCE [LARGE SCALE GENOMIC DNA]</scope>
    <source>
        <strain evidence="5 6">NEAU-YY265</strain>
    </source>
</reference>
<keyword evidence="3" id="KW-0274">FAD</keyword>
<comment type="cofactor">
    <cofactor evidence="1">
        <name>FAD</name>
        <dbReference type="ChEBI" id="CHEBI:57692"/>
    </cofactor>
</comment>
<protein>
    <submittedName>
        <fullName evidence="5">FAD-dependent oxidoreductase</fullName>
    </submittedName>
</protein>
<evidence type="ECO:0000256" key="1">
    <source>
        <dbReference type="ARBA" id="ARBA00001974"/>
    </source>
</evidence>
<dbReference type="SUPFAM" id="SSF51905">
    <property type="entry name" value="FAD/NAD(P)-binding domain"/>
    <property type="match status" value="1"/>
</dbReference>
<dbReference type="Gene3D" id="3.30.70.2450">
    <property type="match status" value="1"/>
</dbReference>
<dbReference type="OrthoDB" id="8670884at2"/>
<dbReference type="InterPro" id="IPR002938">
    <property type="entry name" value="FAD-bd"/>
</dbReference>
<keyword evidence="2" id="KW-0285">Flavoprotein</keyword>
<dbReference type="AlphaFoldDB" id="A0A418KQY1"/>
<sequence>MSETPDVVVVGGGPAGLLLAGDLAAAGIACTLLERRTGRSPLTRAFAVHARTLEMFDARGIAENVIDTGRRVAALSLFGNVEVDLSELPTRFPFVLVTPQYNVEDVLAARAREAGATLVEGAEVTGLAQDADGVTVRVSGDGGRRELRASYLVGADGVRSTVREALGLPFPGEAVVRSVMLADVRLAEPPGEVLVANANDDGFAFVAPFGDGWFRVIAWDRGTQRPDDDPVGLDEIRDVASRVLGTDFGMHDARWLSRFHSDERLVPSYREGRAFLAGDAAHVHSPAGGQGMNTGLQDSANLSWKLAAQLHGWAPPGLLDSYDTERRAVGASVVQGSGTLLRMALTGSAALRAVRNVAGAVAASIGPLQRKAGEFVSGLAIGYGRSRGDHVLVGRRVPDVSVVTESGTKTRLYEALRTGRFVLLTGQDHHGLVDPWAGRVDLVTTVDRSHGLTLVRPDGYVAWATDIRPMIRRDAELRAALISWCGDPSSHPS</sequence>
<evidence type="ECO:0000259" key="4">
    <source>
        <dbReference type="Pfam" id="PF01494"/>
    </source>
</evidence>
<dbReference type="PRINTS" id="PR00420">
    <property type="entry name" value="RNGMNOXGNASE"/>
</dbReference>
<name>A0A418KQY1_9ACTN</name>
<dbReference type="GO" id="GO:0016709">
    <property type="term" value="F:oxidoreductase activity, acting on paired donors, with incorporation or reduction of molecular oxygen, NAD(P)H as one donor, and incorporation of one atom of oxygen"/>
    <property type="evidence" value="ECO:0007669"/>
    <property type="project" value="UniProtKB-ARBA"/>
</dbReference>
<dbReference type="RefSeq" id="WP_119660324.1">
    <property type="nucleotide sequence ID" value="NZ_QUAL01000129.1"/>
</dbReference>
<comment type="caution">
    <text evidence="5">The sequence shown here is derived from an EMBL/GenBank/DDBJ whole genome shotgun (WGS) entry which is preliminary data.</text>
</comment>
<keyword evidence="6" id="KW-1185">Reference proteome</keyword>
<evidence type="ECO:0000313" key="6">
    <source>
        <dbReference type="Proteomes" id="UP000284057"/>
    </source>
</evidence>
<dbReference type="InterPro" id="IPR036188">
    <property type="entry name" value="FAD/NAD-bd_sf"/>
</dbReference>
<dbReference type="Gene3D" id="3.50.50.60">
    <property type="entry name" value="FAD/NAD(P)-binding domain"/>
    <property type="match status" value="1"/>
</dbReference>
<accession>A0A418KQY1</accession>
<gene>
    <name evidence="5" type="ORF">DY240_13100</name>
</gene>
<evidence type="ECO:0000256" key="3">
    <source>
        <dbReference type="ARBA" id="ARBA00022827"/>
    </source>
</evidence>
<dbReference type="PANTHER" id="PTHR43004:SF19">
    <property type="entry name" value="BINDING MONOOXYGENASE, PUTATIVE (JCVI)-RELATED"/>
    <property type="match status" value="1"/>
</dbReference>
<dbReference type="EMBL" id="QUAL01000129">
    <property type="protein sequence ID" value="RIQ22862.1"/>
    <property type="molecule type" value="Genomic_DNA"/>
</dbReference>
<feature type="domain" description="FAD-binding" evidence="4">
    <location>
        <begin position="6"/>
        <end position="336"/>
    </location>
</feature>
<dbReference type="Proteomes" id="UP000284057">
    <property type="component" value="Unassembled WGS sequence"/>
</dbReference>
<dbReference type="PANTHER" id="PTHR43004">
    <property type="entry name" value="TRK SYSTEM POTASSIUM UPTAKE PROTEIN"/>
    <property type="match status" value="1"/>
</dbReference>
<dbReference type="Pfam" id="PF01494">
    <property type="entry name" value="FAD_binding_3"/>
    <property type="match status" value="1"/>
</dbReference>
<dbReference type="Pfam" id="PF21274">
    <property type="entry name" value="Rng_hyd_C"/>
    <property type="match status" value="1"/>
</dbReference>
<evidence type="ECO:0000256" key="2">
    <source>
        <dbReference type="ARBA" id="ARBA00022630"/>
    </source>
</evidence>
<dbReference type="Gene3D" id="3.40.30.120">
    <property type="match status" value="1"/>
</dbReference>
<dbReference type="GO" id="GO:0071949">
    <property type="term" value="F:FAD binding"/>
    <property type="evidence" value="ECO:0007669"/>
    <property type="project" value="InterPro"/>
</dbReference>
<dbReference type="InterPro" id="IPR050641">
    <property type="entry name" value="RIFMO-like"/>
</dbReference>
<evidence type="ECO:0000313" key="5">
    <source>
        <dbReference type="EMBL" id="RIQ22862.1"/>
    </source>
</evidence>
<proteinExistence type="predicted"/>
<organism evidence="5 6">
    <name type="scientific">Jiangella rhizosphaerae</name>
    <dbReference type="NCBI Taxonomy" id="2293569"/>
    <lineage>
        <taxon>Bacteria</taxon>
        <taxon>Bacillati</taxon>
        <taxon>Actinomycetota</taxon>
        <taxon>Actinomycetes</taxon>
        <taxon>Jiangellales</taxon>
        <taxon>Jiangellaceae</taxon>
        <taxon>Jiangella</taxon>
    </lineage>
</organism>